<comment type="caution">
    <text evidence="1">The sequence shown here is derived from an EMBL/GenBank/DDBJ whole genome shotgun (WGS) entry which is preliminary data.</text>
</comment>
<dbReference type="AlphaFoldDB" id="X1NG82"/>
<reference evidence="1" key="1">
    <citation type="journal article" date="2014" name="Front. Microbiol.">
        <title>High frequency of phylogenetically diverse reductive dehalogenase-homologous genes in deep subseafloor sedimentary metagenomes.</title>
        <authorList>
            <person name="Kawai M."/>
            <person name="Futagami T."/>
            <person name="Toyoda A."/>
            <person name="Takaki Y."/>
            <person name="Nishi S."/>
            <person name="Hori S."/>
            <person name="Arai W."/>
            <person name="Tsubouchi T."/>
            <person name="Morono Y."/>
            <person name="Uchiyama I."/>
            <person name="Ito T."/>
            <person name="Fujiyama A."/>
            <person name="Inagaki F."/>
            <person name="Takami H."/>
        </authorList>
    </citation>
    <scope>NUCLEOTIDE SEQUENCE</scope>
    <source>
        <strain evidence="1">Expedition CK06-06</strain>
    </source>
</reference>
<accession>X1NG82</accession>
<dbReference type="EMBL" id="BARV01017659">
    <property type="protein sequence ID" value="GAI25815.1"/>
    <property type="molecule type" value="Genomic_DNA"/>
</dbReference>
<protein>
    <recommendedName>
        <fullName evidence="2">Apea-like HEPN domain-containing protein</fullName>
    </recommendedName>
</protein>
<proteinExistence type="predicted"/>
<gene>
    <name evidence="1" type="ORF">S06H3_30036</name>
</gene>
<feature type="non-terminal residue" evidence="1">
    <location>
        <position position="1"/>
    </location>
</feature>
<organism evidence="1">
    <name type="scientific">marine sediment metagenome</name>
    <dbReference type="NCBI Taxonomy" id="412755"/>
    <lineage>
        <taxon>unclassified sequences</taxon>
        <taxon>metagenomes</taxon>
        <taxon>ecological metagenomes</taxon>
    </lineage>
</organism>
<sequence length="255" mass="29216">VDVALKNNSLYAKFKEGTKKSDVVAYFNRAMSLFNILGIPFDFVSESDILTVAEGVERKLLFISSVKAKRRGTGIEPVSVPASEFDPIGFAMFGVWEAIKKSSFFKKSDFYELLGYSRYYYFHSNFLLTFIHGWLFIESMVNSIWAELVAKRFPAPPAGREWSTQIKIDELYLLGHIDDDLRTQLHRLRKKRNAVFHADPQEREVEIGGDDSFAAVKTGLALFYKFIMGFKDDTIIDFSDLAKKMYRAIHEPSKS</sequence>
<evidence type="ECO:0008006" key="2">
    <source>
        <dbReference type="Google" id="ProtNLM"/>
    </source>
</evidence>
<evidence type="ECO:0000313" key="1">
    <source>
        <dbReference type="EMBL" id="GAI25815.1"/>
    </source>
</evidence>
<name>X1NG82_9ZZZZ</name>